<organism evidence="1 2">
    <name type="scientific">Leptospira tipperaryensis</name>
    <dbReference type="NCBI Taxonomy" id="2564040"/>
    <lineage>
        <taxon>Bacteria</taxon>
        <taxon>Pseudomonadati</taxon>
        <taxon>Spirochaetota</taxon>
        <taxon>Spirochaetia</taxon>
        <taxon>Leptospirales</taxon>
        <taxon>Leptospiraceae</taxon>
        <taxon>Leptospira</taxon>
    </lineage>
</organism>
<evidence type="ECO:0000313" key="1">
    <source>
        <dbReference type="EMBL" id="AOP35470.1"/>
    </source>
</evidence>
<sequence>MNFKRENGNQKLRIKVSDLDPEFRPWLILTMILPFPIDRNDSCRTGRSSYILILSTENSFQAIVIRRHGTFLSPTFSSFVGTPKKSFLSFNGRRLFKNYVA</sequence>
<reference evidence="1 2" key="1">
    <citation type="submission" date="2016-04" db="EMBL/GenBank/DDBJ databases">
        <title>Complete genome seqeunce of Leptospira alstonii serovar Room22.</title>
        <authorList>
            <person name="Nally J.E."/>
            <person name="Bayles D.O."/>
            <person name="Hurley D."/>
            <person name="Fanning S."/>
            <person name="McMahon B.J."/>
            <person name="Arent Z."/>
        </authorList>
    </citation>
    <scope>NUCLEOTIDE SEQUENCE [LARGE SCALE GENOMIC DNA]</scope>
    <source>
        <strain evidence="1 2">GWTS #1</strain>
    </source>
</reference>
<proteinExistence type="predicted"/>
<dbReference type="EMBL" id="CP015217">
    <property type="protein sequence ID" value="AOP35470.1"/>
    <property type="molecule type" value="Genomic_DNA"/>
</dbReference>
<evidence type="ECO:0000313" key="2">
    <source>
        <dbReference type="Proteomes" id="UP000094197"/>
    </source>
</evidence>
<dbReference type="RefSeq" id="WP_069608673.1">
    <property type="nucleotide sequence ID" value="NZ_CP015217.1"/>
</dbReference>
<dbReference type="KEGG" id="laj:A0128_17480"/>
<dbReference type="AlphaFoldDB" id="A0A1D7V0W0"/>
<gene>
    <name evidence="1" type="ORF">A0128_17480</name>
</gene>
<name>A0A1D7V0W0_9LEPT</name>
<keyword evidence="2" id="KW-1185">Reference proteome</keyword>
<accession>A0A1D7V0W0</accession>
<dbReference type="Proteomes" id="UP000094197">
    <property type="component" value="Chromosome 1"/>
</dbReference>
<protein>
    <submittedName>
        <fullName evidence="1">Uncharacterized protein</fullName>
    </submittedName>
</protein>